<evidence type="ECO:0000313" key="1">
    <source>
        <dbReference type="EMBL" id="KAF2841244.1"/>
    </source>
</evidence>
<accession>A0A9P4VV40</accession>
<dbReference type="AlphaFoldDB" id="A0A9P4VV40"/>
<organism evidence="1 2">
    <name type="scientific">Patellaria atrata CBS 101060</name>
    <dbReference type="NCBI Taxonomy" id="1346257"/>
    <lineage>
        <taxon>Eukaryota</taxon>
        <taxon>Fungi</taxon>
        <taxon>Dikarya</taxon>
        <taxon>Ascomycota</taxon>
        <taxon>Pezizomycotina</taxon>
        <taxon>Dothideomycetes</taxon>
        <taxon>Dothideomycetes incertae sedis</taxon>
        <taxon>Patellariales</taxon>
        <taxon>Patellariaceae</taxon>
        <taxon>Patellaria</taxon>
    </lineage>
</organism>
<dbReference type="Proteomes" id="UP000799429">
    <property type="component" value="Unassembled WGS sequence"/>
</dbReference>
<gene>
    <name evidence="1" type="ORF">M501DRAFT_533625</name>
</gene>
<reference evidence="1" key="1">
    <citation type="journal article" date="2020" name="Stud. Mycol.">
        <title>101 Dothideomycetes genomes: a test case for predicting lifestyles and emergence of pathogens.</title>
        <authorList>
            <person name="Haridas S."/>
            <person name="Albert R."/>
            <person name="Binder M."/>
            <person name="Bloem J."/>
            <person name="Labutti K."/>
            <person name="Salamov A."/>
            <person name="Andreopoulos B."/>
            <person name="Baker S."/>
            <person name="Barry K."/>
            <person name="Bills G."/>
            <person name="Bluhm B."/>
            <person name="Cannon C."/>
            <person name="Castanera R."/>
            <person name="Culley D."/>
            <person name="Daum C."/>
            <person name="Ezra D."/>
            <person name="Gonzalez J."/>
            <person name="Henrissat B."/>
            <person name="Kuo A."/>
            <person name="Liang C."/>
            <person name="Lipzen A."/>
            <person name="Lutzoni F."/>
            <person name="Magnuson J."/>
            <person name="Mondo S."/>
            <person name="Nolan M."/>
            <person name="Ohm R."/>
            <person name="Pangilinan J."/>
            <person name="Park H.-J."/>
            <person name="Ramirez L."/>
            <person name="Alfaro M."/>
            <person name="Sun H."/>
            <person name="Tritt A."/>
            <person name="Yoshinaga Y."/>
            <person name="Zwiers L.-H."/>
            <person name="Turgeon B."/>
            <person name="Goodwin S."/>
            <person name="Spatafora J."/>
            <person name="Crous P."/>
            <person name="Grigoriev I."/>
        </authorList>
    </citation>
    <scope>NUCLEOTIDE SEQUENCE</scope>
    <source>
        <strain evidence="1">CBS 101060</strain>
    </source>
</reference>
<keyword evidence="2" id="KW-1185">Reference proteome</keyword>
<sequence>MRIVGIDLIFYSYVLRSAPDPALRTAAISLSLLEHEIIQLNTELALYRRQEFRGEHNESARAQHYALARSASVRKLIGGPGSKWKLYYFNPQMSTDGKLCYHLEYSLRVLSLSLFEMEKLVKRNFFRQLHKAHPRQLLHDGISLSLGIAAKEMQFIVHFAKLDRRSFARKSVHNPILTNIPPIMNYINRQPPRLSSLLAHRIRSLGVRSGKTNRADKVLFREMLSLSRSNAQSGHIELQRAC</sequence>
<name>A0A9P4VV40_9PEZI</name>
<dbReference type="EMBL" id="MU006091">
    <property type="protein sequence ID" value="KAF2841244.1"/>
    <property type="molecule type" value="Genomic_DNA"/>
</dbReference>
<evidence type="ECO:0000313" key="2">
    <source>
        <dbReference type="Proteomes" id="UP000799429"/>
    </source>
</evidence>
<protein>
    <submittedName>
        <fullName evidence="1">Uncharacterized protein</fullName>
    </submittedName>
</protein>
<proteinExistence type="predicted"/>
<comment type="caution">
    <text evidence="1">The sequence shown here is derived from an EMBL/GenBank/DDBJ whole genome shotgun (WGS) entry which is preliminary data.</text>
</comment>